<keyword evidence="2" id="KW-0645">Protease</keyword>
<keyword evidence="8" id="KW-1015">Disulfide bond</keyword>
<dbReference type="PANTHER" id="PTHR47466:SF1">
    <property type="entry name" value="METALLOPROTEASE MEP1 (AFU_ORTHOLOGUE AFUA_1G07730)-RELATED"/>
    <property type="match status" value="1"/>
</dbReference>
<keyword evidence="7 12" id="KW-0482">Metalloprotease</keyword>
<comment type="caution">
    <text evidence="12">The sequence shown here is derived from an EMBL/GenBank/DDBJ whole genome shotgun (WGS) entry which is preliminary data.</text>
</comment>
<protein>
    <submittedName>
        <fullName evidence="12">M43 family zinc metalloprotease</fullName>
    </submittedName>
</protein>
<dbReference type="NCBIfam" id="TIGR04183">
    <property type="entry name" value="Por_Secre_tail"/>
    <property type="match status" value="1"/>
</dbReference>
<feature type="domain" description="Peptidase M43 pregnancy-associated plasma-A" evidence="10">
    <location>
        <begin position="169"/>
        <end position="325"/>
    </location>
</feature>
<keyword evidence="3" id="KW-0479">Metal-binding</keyword>
<evidence type="ECO:0000256" key="3">
    <source>
        <dbReference type="ARBA" id="ARBA00022723"/>
    </source>
</evidence>
<evidence type="ECO:0000256" key="2">
    <source>
        <dbReference type="ARBA" id="ARBA00022670"/>
    </source>
</evidence>
<evidence type="ECO:0000256" key="1">
    <source>
        <dbReference type="ARBA" id="ARBA00008721"/>
    </source>
</evidence>
<dbReference type="InterPro" id="IPR026444">
    <property type="entry name" value="Secre_tail"/>
</dbReference>
<dbReference type="CDD" id="cd04275">
    <property type="entry name" value="ZnMc_pappalysin_like"/>
    <property type="match status" value="1"/>
</dbReference>
<keyword evidence="6" id="KW-0862">Zinc</keyword>
<accession>A0ABU5QKK9</accession>
<reference evidence="12 13" key="1">
    <citation type="submission" date="2023-12" db="EMBL/GenBank/DDBJ databases">
        <title>Novel species of the genus Arcicella isolated from rivers.</title>
        <authorList>
            <person name="Lu H."/>
        </authorList>
    </citation>
    <scope>NUCLEOTIDE SEQUENCE [LARGE SCALE GENOMIC DNA]</scope>
    <source>
        <strain evidence="12 13">LMG 21963</strain>
    </source>
</reference>
<dbReference type="GO" id="GO:0008237">
    <property type="term" value="F:metallopeptidase activity"/>
    <property type="evidence" value="ECO:0007669"/>
    <property type="project" value="UniProtKB-KW"/>
</dbReference>
<keyword evidence="5" id="KW-0378">Hydrolase</keyword>
<evidence type="ECO:0000259" key="10">
    <source>
        <dbReference type="Pfam" id="PF05572"/>
    </source>
</evidence>
<dbReference type="InterPro" id="IPR024079">
    <property type="entry name" value="MetalloPept_cat_dom_sf"/>
</dbReference>
<evidence type="ECO:0000313" key="13">
    <source>
        <dbReference type="Proteomes" id="UP001304671"/>
    </source>
</evidence>
<dbReference type="Gene3D" id="3.40.390.10">
    <property type="entry name" value="Collagenase (Catalytic Domain)"/>
    <property type="match status" value="1"/>
</dbReference>
<keyword evidence="13" id="KW-1185">Reference proteome</keyword>
<feature type="chain" id="PRO_5045332833" evidence="9">
    <location>
        <begin position="19"/>
        <end position="432"/>
    </location>
</feature>
<dbReference type="EMBL" id="JAYFUL010000006">
    <property type="protein sequence ID" value="MEA5257289.1"/>
    <property type="molecule type" value="Genomic_DNA"/>
</dbReference>
<sequence length="432" mass="48812">MKKLLFILIILMPSMLLAQDKCGVALDDKKMQEKYSDWNQRKSLFESQIQVIQNQRKNSLARIEDKIYTIPVVVHVIHNNANNVIGGANNINIADAQIMSQIQILNEDYRKKLGTNGYNTNAVGTDMEINFKLADRDPNNNPTTGITRTYVRQNGFSFVEEKTKIAALIQWDNTKYLNIWVTRGNNGVIGYASFPYDSKLEGLGATTQNISDQELFDGVIIDYRNFGNCCGTLSQSYNLGRTTTHEVGHWLGLLHPNGDEYCGTDYCNDTPQIESLNLNTTCDKLTSNCNSISITNMIENYMDYSPDRCMNVFTVDQKNRTRAALSLSTKRKLLLDNAEPLTDSERLQVTVTPNPINPTVNGNIKLKVTFKDEKDLFIQLHDLRGILVEEKVLTQQRSGYYYFESESLASGYYIVNVTAAGETVSKKIVITR</sequence>
<evidence type="ECO:0000256" key="6">
    <source>
        <dbReference type="ARBA" id="ARBA00022833"/>
    </source>
</evidence>
<dbReference type="PANTHER" id="PTHR47466">
    <property type="match status" value="1"/>
</dbReference>
<gene>
    <name evidence="12" type="ORF">VB264_05785</name>
</gene>
<evidence type="ECO:0000256" key="7">
    <source>
        <dbReference type="ARBA" id="ARBA00023049"/>
    </source>
</evidence>
<proteinExistence type="inferred from homology"/>
<comment type="similarity">
    <text evidence="1">Belongs to the peptidase M43B family.</text>
</comment>
<dbReference type="RefSeq" id="WP_323247566.1">
    <property type="nucleotide sequence ID" value="NZ_JAYFUL010000006.1"/>
</dbReference>
<dbReference type="SUPFAM" id="SSF55486">
    <property type="entry name" value="Metalloproteases ('zincins'), catalytic domain"/>
    <property type="match status" value="1"/>
</dbReference>
<dbReference type="Proteomes" id="UP001304671">
    <property type="component" value="Unassembled WGS sequence"/>
</dbReference>
<evidence type="ECO:0000256" key="8">
    <source>
        <dbReference type="ARBA" id="ARBA00023157"/>
    </source>
</evidence>
<evidence type="ECO:0000256" key="5">
    <source>
        <dbReference type="ARBA" id="ARBA00022801"/>
    </source>
</evidence>
<feature type="domain" description="Secretion system C-terminal sorting" evidence="11">
    <location>
        <begin position="353"/>
        <end position="430"/>
    </location>
</feature>
<keyword evidence="4 9" id="KW-0732">Signal</keyword>
<dbReference type="Pfam" id="PF18962">
    <property type="entry name" value="Por_Secre_tail"/>
    <property type="match status" value="1"/>
</dbReference>
<name>A0ABU5QKK9_9BACT</name>
<evidence type="ECO:0000256" key="9">
    <source>
        <dbReference type="SAM" id="SignalP"/>
    </source>
</evidence>
<dbReference type="Pfam" id="PF05572">
    <property type="entry name" value="Peptidase_M43"/>
    <property type="match status" value="1"/>
</dbReference>
<evidence type="ECO:0000313" key="12">
    <source>
        <dbReference type="EMBL" id="MEA5257289.1"/>
    </source>
</evidence>
<feature type="signal peptide" evidence="9">
    <location>
        <begin position="1"/>
        <end position="18"/>
    </location>
</feature>
<organism evidence="12 13">
    <name type="scientific">Arcicella aquatica</name>
    <dbReference type="NCBI Taxonomy" id="217141"/>
    <lineage>
        <taxon>Bacteria</taxon>
        <taxon>Pseudomonadati</taxon>
        <taxon>Bacteroidota</taxon>
        <taxon>Cytophagia</taxon>
        <taxon>Cytophagales</taxon>
        <taxon>Flectobacillaceae</taxon>
        <taxon>Arcicella</taxon>
    </lineage>
</organism>
<dbReference type="InterPro" id="IPR008754">
    <property type="entry name" value="Peptidase_M43"/>
</dbReference>
<evidence type="ECO:0000256" key="4">
    <source>
        <dbReference type="ARBA" id="ARBA00022729"/>
    </source>
</evidence>
<evidence type="ECO:0000259" key="11">
    <source>
        <dbReference type="Pfam" id="PF18962"/>
    </source>
</evidence>